<gene>
    <name evidence="1" type="ORF">pEaSNUABM30_00277</name>
</gene>
<accession>A0AAE9BT24</accession>
<proteinExistence type="predicted"/>
<evidence type="ECO:0000313" key="1">
    <source>
        <dbReference type="EMBL" id="UAW53395.1"/>
    </source>
</evidence>
<protein>
    <submittedName>
        <fullName evidence="1">Uncharacterized protein</fullName>
    </submittedName>
</protein>
<sequence length="205" mass="23011">MDEDEVQDALTAYRTDPTDESKRRVIETILAERKTAKRIEPDSPVVKPKPVHRYVLIPNVTTIHKENVTRNTGKGVSTLSRNIDPERKSIAALARRAADRIHELGGSAVYVRFDFDEWQALFENEGHVGTVNMFNNIQEYDDLDKIADVLNTFIARVGNVDSPEYAAKLLRKMYAVAQGKIDDTIGKSIIRMVDTSGTKNVPSVL</sequence>
<organism evidence="1 2">
    <name type="scientific">Erwinia phage pEa_SNUABM_30</name>
    <dbReference type="NCBI Taxonomy" id="2869553"/>
    <lineage>
        <taxon>Viruses</taxon>
        <taxon>Duplodnaviria</taxon>
        <taxon>Heunggongvirae</taxon>
        <taxon>Uroviricota</taxon>
        <taxon>Caudoviricetes</taxon>
        <taxon>Alexandravirus</taxon>
        <taxon>Alexandravirus SNUABM30</taxon>
    </lineage>
</organism>
<keyword evidence="2" id="KW-1185">Reference proteome</keyword>
<name>A0AAE9BT24_9CAUD</name>
<evidence type="ECO:0000313" key="2">
    <source>
        <dbReference type="Proteomes" id="UP000827754"/>
    </source>
</evidence>
<reference evidence="1 2" key="1">
    <citation type="submission" date="2021-06" db="EMBL/GenBank/DDBJ databases">
        <title>Complete genome sequence of Erwinia phage pEa_SNUABM_30.</title>
        <authorList>
            <person name="Kim S.G."/>
            <person name="Park S.C."/>
        </authorList>
    </citation>
    <scope>NUCLEOTIDE SEQUENCE [LARGE SCALE GENOMIC DNA]</scope>
</reference>
<dbReference type="Proteomes" id="UP000827754">
    <property type="component" value="Segment"/>
</dbReference>
<dbReference type="EMBL" id="MZ443778">
    <property type="protein sequence ID" value="UAW53395.1"/>
    <property type="molecule type" value="Genomic_DNA"/>
</dbReference>